<evidence type="ECO:0000313" key="10">
    <source>
        <dbReference type="EMBL" id="GAA2093733.1"/>
    </source>
</evidence>
<dbReference type="EMBL" id="BAAANS010000010">
    <property type="protein sequence ID" value="GAA2093733.1"/>
    <property type="molecule type" value="Genomic_DNA"/>
</dbReference>
<evidence type="ECO:0000256" key="2">
    <source>
        <dbReference type="ARBA" id="ARBA00022598"/>
    </source>
</evidence>
<keyword evidence="4 9" id="KW-0067">ATP-binding</keyword>
<accession>A0ABP5I496</accession>
<dbReference type="RefSeq" id="WP_344551653.1">
    <property type="nucleotide sequence ID" value="NZ_BAAANS010000010.1"/>
</dbReference>
<keyword evidence="2 9" id="KW-0436">Ligase</keyword>
<name>A0ABP5I496_9ACTN</name>
<keyword evidence="11" id="KW-1185">Reference proteome</keyword>
<evidence type="ECO:0000256" key="3">
    <source>
        <dbReference type="ARBA" id="ARBA00022741"/>
    </source>
</evidence>
<evidence type="ECO:0000256" key="8">
    <source>
        <dbReference type="NCBIfam" id="TIGR00234"/>
    </source>
</evidence>
<dbReference type="PANTHER" id="PTHR11766">
    <property type="entry name" value="TYROSYL-TRNA SYNTHETASE"/>
    <property type="match status" value="1"/>
</dbReference>
<dbReference type="PANTHER" id="PTHR11766:SF1">
    <property type="entry name" value="TYROSINE--TRNA LIGASE"/>
    <property type="match status" value="1"/>
</dbReference>
<evidence type="ECO:0000313" key="11">
    <source>
        <dbReference type="Proteomes" id="UP001500897"/>
    </source>
</evidence>
<proteinExistence type="inferred from homology"/>
<dbReference type="InterPro" id="IPR002305">
    <property type="entry name" value="aa-tRNA-synth_Ic"/>
</dbReference>
<dbReference type="PRINTS" id="PR01040">
    <property type="entry name" value="TRNASYNTHTYR"/>
</dbReference>
<dbReference type="SUPFAM" id="SSF52374">
    <property type="entry name" value="Nucleotidylyl transferase"/>
    <property type="match status" value="1"/>
</dbReference>
<dbReference type="InterPro" id="IPR024088">
    <property type="entry name" value="Tyr-tRNA-ligase_bac-type"/>
</dbReference>
<dbReference type="PROSITE" id="PS00178">
    <property type="entry name" value="AA_TRNA_LIGASE_I"/>
    <property type="match status" value="1"/>
</dbReference>
<dbReference type="Pfam" id="PF00579">
    <property type="entry name" value="tRNA-synt_1b"/>
    <property type="match status" value="1"/>
</dbReference>
<dbReference type="EC" id="6.1.1.1" evidence="1 8"/>
<comment type="similarity">
    <text evidence="9">Belongs to the class-I aminoacyl-tRNA synthetase family.</text>
</comment>
<dbReference type="InterPro" id="IPR014729">
    <property type="entry name" value="Rossmann-like_a/b/a_fold"/>
</dbReference>
<evidence type="ECO:0000256" key="6">
    <source>
        <dbReference type="ARBA" id="ARBA00023146"/>
    </source>
</evidence>
<sequence>MTATVSDPSTLSGPGAVFDRSVEQVRELIEEEGELREGPELGRLLGLLAERRGADLSGLPPRRQAELLGARAAQVLPGGDRLAELLAEGRPLTVKFGIDPTGAEVHLGHAVPMVLASRLQRMGHRVVFLVGDVTARIGDPSGRSAERPPLTADDVRRNVATYRQQVGPFFDFSRAEFRFNSEWLEPMTLPRFLEVLAQLPASAALQREDFRTRLAEGSGLTLAELVYSVVMALDSVELAADVEIGGLDQLLNLQMCRRVMGAAGQQPEVVLATGLIEGTDGTGAKMSKSRNNYVGLGFPAEEMFGRLMSCADRLLPEYLRALTELLDEEVESLLAQTEDGRRHPMAVKTLLAAAVTAAVHGERAALAARDAFRARYSVRRYSQAGPLPSVDPGAHGATTLGELLVRVSGELPGLNQVRRVAGAGGLKLVVEHTDGTGRTVPLGRADVDERLRVVLGAHGLADPRATRRVFLRCGRKVLELT</sequence>
<comment type="catalytic activity">
    <reaction evidence="7">
        <text>tRNA(Tyr) + L-tyrosine + ATP = L-tyrosyl-tRNA(Tyr) + AMP + diphosphate + H(+)</text>
        <dbReference type="Rhea" id="RHEA:10220"/>
        <dbReference type="Rhea" id="RHEA-COMP:9706"/>
        <dbReference type="Rhea" id="RHEA-COMP:9707"/>
        <dbReference type="ChEBI" id="CHEBI:15378"/>
        <dbReference type="ChEBI" id="CHEBI:30616"/>
        <dbReference type="ChEBI" id="CHEBI:33019"/>
        <dbReference type="ChEBI" id="CHEBI:58315"/>
        <dbReference type="ChEBI" id="CHEBI:78442"/>
        <dbReference type="ChEBI" id="CHEBI:78536"/>
        <dbReference type="ChEBI" id="CHEBI:456215"/>
        <dbReference type="EC" id="6.1.1.1"/>
    </reaction>
</comment>
<dbReference type="Proteomes" id="UP001500897">
    <property type="component" value="Unassembled WGS sequence"/>
</dbReference>
<dbReference type="Gene3D" id="3.40.50.620">
    <property type="entry name" value="HUPs"/>
    <property type="match status" value="1"/>
</dbReference>
<comment type="caution">
    <text evidence="10">The sequence shown here is derived from an EMBL/GenBank/DDBJ whole genome shotgun (WGS) entry which is preliminary data.</text>
</comment>
<keyword evidence="3 9" id="KW-0547">Nucleotide-binding</keyword>
<gene>
    <name evidence="10" type="ORF">GCM10009759_20700</name>
</gene>
<keyword evidence="6 9" id="KW-0030">Aminoacyl-tRNA synthetase</keyword>
<dbReference type="InterPro" id="IPR002307">
    <property type="entry name" value="Tyr-tRNA-ligase"/>
</dbReference>
<evidence type="ECO:0000256" key="7">
    <source>
        <dbReference type="ARBA" id="ARBA00048248"/>
    </source>
</evidence>
<keyword evidence="5 9" id="KW-0648">Protein biosynthesis</keyword>
<dbReference type="InterPro" id="IPR001412">
    <property type="entry name" value="aa-tRNA-synth_I_CS"/>
</dbReference>
<evidence type="ECO:0000256" key="9">
    <source>
        <dbReference type="RuleBase" id="RU363036"/>
    </source>
</evidence>
<evidence type="ECO:0000256" key="4">
    <source>
        <dbReference type="ARBA" id="ARBA00022840"/>
    </source>
</evidence>
<dbReference type="NCBIfam" id="TIGR00234">
    <property type="entry name" value="tyrS"/>
    <property type="match status" value="1"/>
</dbReference>
<reference evidence="11" key="1">
    <citation type="journal article" date="2019" name="Int. J. Syst. Evol. Microbiol.">
        <title>The Global Catalogue of Microorganisms (GCM) 10K type strain sequencing project: providing services to taxonomists for standard genome sequencing and annotation.</title>
        <authorList>
            <consortium name="The Broad Institute Genomics Platform"/>
            <consortium name="The Broad Institute Genome Sequencing Center for Infectious Disease"/>
            <person name="Wu L."/>
            <person name="Ma J."/>
        </authorList>
    </citation>
    <scope>NUCLEOTIDE SEQUENCE [LARGE SCALE GENOMIC DNA]</scope>
    <source>
        <strain evidence="11">JCM 14559</strain>
    </source>
</reference>
<protein>
    <recommendedName>
        <fullName evidence="1 8">Tyrosine--tRNA ligase</fullName>
        <ecNumber evidence="1 8">6.1.1.1</ecNumber>
    </recommendedName>
</protein>
<organism evidence="10 11">
    <name type="scientific">Kitasatospora saccharophila</name>
    <dbReference type="NCBI Taxonomy" id="407973"/>
    <lineage>
        <taxon>Bacteria</taxon>
        <taxon>Bacillati</taxon>
        <taxon>Actinomycetota</taxon>
        <taxon>Actinomycetes</taxon>
        <taxon>Kitasatosporales</taxon>
        <taxon>Streptomycetaceae</taxon>
        <taxon>Kitasatospora</taxon>
    </lineage>
</organism>
<evidence type="ECO:0000256" key="1">
    <source>
        <dbReference type="ARBA" id="ARBA00013160"/>
    </source>
</evidence>
<dbReference type="Gene3D" id="1.10.240.10">
    <property type="entry name" value="Tyrosyl-Transfer RNA Synthetase"/>
    <property type="match status" value="1"/>
</dbReference>
<evidence type="ECO:0000256" key="5">
    <source>
        <dbReference type="ARBA" id="ARBA00022917"/>
    </source>
</evidence>